<feature type="domain" description="GAD-related" evidence="1">
    <location>
        <begin position="6"/>
        <end position="108"/>
    </location>
</feature>
<dbReference type="InterPro" id="IPR014983">
    <property type="entry name" value="GAD-rel"/>
</dbReference>
<dbReference type="RefSeq" id="WP_047962746.1">
    <property type="nucleotide sequence ID" value="NZ_CAWMBG010000041.1"/>
</dbReference>
<accession>A0A0J5FTY1</accession>
<dbReference type="Proteomes" id="UP000036277">
    <property type="component" value="Unassembled WGS sequence"/>
</dbReference>
<dbReference type="Pfam" id="PF08887">
    <property type="entry name" value="GAD-like"/>
    <property type="match status" value="1"/>
</dbReference>
<evidence type="ECO:0000259" key="1">
    <source>
        <dbReference type="Pfam" id="PF08887"/>
    </source>
</evidence>
<protein>
    <submittedName>
        <fullName evidence="3">GAD-like domain protein</fullName>
    </submittedName>
</protein>
<dbReference type="PATRIC" id="fig|880157.4.peg.1563"/>
<evidence type="ECO:0000313" key="4">
    <source>
        <dbReference type="Proteomes" id="UP000036277"/>
    </source>
</evidence>
<gene>
    <name evidence="3" type="ORF">AB204_07430</name>
</gene>
<name>A0A0J5FTY1_9GAMM</name>
<comment type="caution">
    <text evidence="3">The sequence shown here is derived from an EMBL/GenBank/DDBJ whole genome shotgun (WGS) entry which is preliminary data.</text>
</comment>
<proteinExistence type="predicted"/>
<organism evidence="3 4">
    <name type="scientific">Xenorhabdus khoisanae</name>
    <dbReference type="NCBI Taxonomy" id="880157"/>
    <lineage>
        <taxon>Bacteria</taxon>
        <taxon>Pseudomonadati</taxon>
        <taxon>Pseudomonadota</taxon>
        <taxon>Gammaproteobacteria</taxon>
        <taxon>Enterobacterales</taxon>
        <taxon>Morganellaceae</taxon>
        <taxon>Xenorhabdus</taxon>
    </lineage>
</organism>
<feature type="domain" description="T6SS immunity protein Tdi1 C-terminal" evidence="2">
    <location>
        <begin position="132"/>
        <end position="204"/>
    </location>
</feature>
<keyword evidence="4" id="KW-1185">Reference proteome</keyword>
<dbReference type="InterPro" id="IPR015002">
    <property type="entry name" value="T6SS_Tdi1_C"/>
</dbReference>
<reference evidence="3 4" key="1">
    <citation type="submission" date="2015-06" db="EMBL/GenBank/DDBJ databases">
        <title>Draft Whole-Genome Sequence of the Entomopathogenic Bacterium Xenorhabdus khoisanae.</title>
        <authorList>
            <person name="Naidoo S."/>
            <person name="Featherston J."/>
            <person name="Gray V.M."/>
        </authorList>
    </citation>
    <scope>NUCLEOTIDE SEQUENCE [LARGE SCALE GENOMIC DNA]</scope>
    <source>
        <strain evidence="3 4">MCB</strain>
    </source>
</reference>
<evidence type="ECO:0000259" key="2">
    <source>
        <dbReference type="Pfam" id="PF08906"/>
    </source>
</evidence>
<evidence type="ECO:0000313" key="3">
    <source>
        <dbReference type="EMBL" id="KMJ45723.1"/>
    </source>
</evidence>
<dbReference type="EMBL" id="LFCV01000041">
    <property type="protein sequence ID" value="KMJ45723.1"/>
    <property type="molecule type" value="Genomic_DNA"/>
</dbReference>
<dbReference type="Pfam" id="PF08906">
    <property type="entry name" value="T6SS_Tdi1_C"/>
    <property type="match status" value="1"/>
</dbReference>
<dbReference type="STRING" id="880157.AB204_07430"/>
<sequence length="211" mass="24549">MRDEDFEYFIKKFGEATQHNAVSDQAIEKWRDKLPNQLLNYWKNEGWNSYQNGLFSIVNPDNYEDIVDMWLEDTPFESMDSYHVIARSGFGKLYLCGQETGTNISISCIFNTIFYGKEEFYKKTPKELDFDIATFFSSQTIKSLDMKGSKKTGIFPQAIEKYGSLNENQIFGFEPAIILGDEAKLENVKKLDMHIHLDILRQLSEPDIIEF</sequence>
<dbReference type="AlphaFoldDB" id="A0A0J5FTY1"/>
<dbReference type="OrthoDB" id="9016361at2"/>